<gene>
    <name evidence="2" type="ordered locus">Nhal_1595</name>
</gene>
<evidence type="ECO:0000313" key="2">
    <source>
        <dbReference type="EMBL" id="ADE14729.1"/>
    </source>
</evidence>
<evidence type="ECO:0000313" key="3">
    <source>
        <dbReference type="Proteomes" id="UP000001844"/>
    </source>
</evidence>
<dbReference type="STRING" id="472759.Nhal_1595"/>
<feature type="transmembrane region" description="Helical" evidence="1">
    <location>
        <begin position="138"/>
        <end position="159"/>
    </location>
</feature>
<sequence>MKTYLLNLLEKLRDSYLFIPILMLLLAISLSAASLMLDRVFDINKFWWGFSWIYVGDVDGARAVLSSIASSMITVAGVLFSVTMLTLSLASSQFGPSLLRNFLQDMLNQFVLGAFIATYIYCLLVLRDVEGKSDYVPNLSVTLAVAWALLDVALLIIFIHNTTASIRIDNIIATAGLGLCKSIERHFPDPISTATNNSKDVFEYPEECYLVMAPNSGYIQGIDKHGLVELATHNNVTIQVEHRPGDFIVEGSLVAKVWATKCPDKKVEEQVHTAIFIGRRALSEQDVEFEIRQLVQVAVRALSPGINDPFTANICLDHLGAGLALLAKRALPEPYLRDGQGTVRLVLNRPNFSTISASAFDPIRQSGINSVPVVIHFLKTITKIAFTIERREDGEALHLQAERVRASCIKLSLERDDFEAVERHYNFFIKALSSSLGKRTVV</sequence>
<dbReference type="Proteomes" id="UP000001844">
    <property type="component" value="Chromosome"/>
</dbReference>
<keyword evidence="1" id="KW-1133">Transmembrane helix</keyword>
<reference evidence="3" key="1">
    <citation type="submission" date="2010-04" db="EMBL/GenBank/DDBJ databases">
        <title>Complete genome sequence of Nitrosococcus halophilus Nc4, a salt-adapted, aerobic obligate ammonia-oxidizing sulfur purple bacterium.</title>
        <authorList>
            <consortium name="US DOE Joint Genome Institute"/>
            <person name="Campbell M.A."/>
            <person name="Malfatti S.A."/>
            <person name="Chain P.S.G."/>
            <person name="Heidelberg J.F."/>
            <person name="Ward B.B."/>
            <person name="Klotz M.G."/>
        </authorList>
    </citation>
    <scope>NUCLEOTIDE SEQUENCE [LARGE SCALE GENOMIC DNA]</scope>
    <source>
        <strain evidence="3">Nc4</strain>
    </source>
</reference>
<evidence type="ECO:0000256" key="1">
    <source>
        <dbReference type="SAM" id="Phobius"/>
    </source>
</evidence>
<dbReference type="InterPro" id="IPR018723">
    <property type="entry name" value="DUF2254_membrane"/>
</dbReference>
<dbReference type="eggNOG" id="COG4325">
    <property type="taxonomic scope" value="Bacteria"/>
</dbReference>
<keyword evidence="3" id="KW-1185">Reference proteome</keyword>
<dbReference type="HOGENOM" id="CLU_032303_1_1_6"/>
<evidence type="ECO:0008006" key="4">
    <source>
        <dbReference type="Google" id="ProtNLM"/>
    </source>
</evidence>
<proteinExistence type="predicted"/>
<dbReference type="OrthoDB" id="2955631at2"/>
<dbReference type="RefSeq" id="WP_013032616.1">
    <property type="nucleotide sequence ID" value="NC_013960.1"/>
</dbReference>
<dbReference type="EMBL" id="CP001798">
    <property type="protein sequence ID" value="ADE14729.1"/>
    <property type="molecule type" value="Genomic_DNA"/>
</dbReference>
<feature type="transmembrane region" description="Helical" evidence="1">
    <location>
        <begin position="106"/>
        <end position="126"/>
    </location>
</feature>
<dbReference type="Pfam" id="PF10011">
    <property type="entry name" value="DUF2254"/>
    <property type="match status" value="1"/>
</dbReference>
<keyword evidence="1" id="KW-0472">Membrane</keyword>
<keyword evidence="1" id="KW-0812">Transmembrane</keyword>
<name>D5C1U6_NITHN</name>
<dbReference type="AlphaFoldDB" id="D5C1U6"/>
<dbReference type="KEGG" id="nhl:Nhal_1595"/>
<accession>D5C1U6</accession>
<organism evidence="2 3">
    <name type="scientific">Nitrosococcus halophilus (strain Nc4)</name>
    <dbReference type="NCBI Taxonomy" id="472759"/>
    <lineage>
        <taxon>Bacteria</taxon>
        <taxon>Pseudomonadati</taxon>
        <taxon>Pseudomonadota</taxon>
        <taxon>Gammaproteobacteria</taxon>
        <taxon>Chromatiales</taxon>
        <taxon>Chromatiaceae</taxon>
        <taxon>Nitrosococcus</taxon>
    </lineage>
</organism>
<feature type="transmembrane region" description="Helical" evidence="1">
    <location>
        <begin position="15"/>
        <end position="37"/>
    </location>
</feature>
<feature type="transmembrane region" description="Helical" evidence="1">
    <location>
        <begin position="72"/>
        <end position="94"/>
    </location>
</feature>
<protein>
    <recommendedName>
        <fullName evidence="4">DUF2254 domain-containing protein</fullName>
    </recommendedName>
</protein>